<accession>A0ABQ3RDC4</accession>
<evidence type="ECO:0000313" key="1">
    <source>
        <dbReference type="EMBL" id="GHI53838.1"/>
    </source>
</evidence>
<dbReference type="RefSeq" id="WP_189989664.1">
    <property type="nucleotide sequence ID" value="NZ_BNCB01000001.1"/>
</dbReference>
<evidence type="ECO:0000313" key="2">
    <source>
        <dbReference type="Proteomes" id="UP000646738"/>
    </source>
</evidence>
<dbReference type="PANTHER" id="PTHR41260:SF1">
    <property type="entry name" value="PROTEIN ECSC"/>
    <property type="match status" value="1"/>
</dbReference>
<dbReference type="PANTHER" id="PTHR41260">
    <property type="entry name" value="PROTEIN ECSC"/>
    <property type="match status" value="1"/>
</dbReference>
<gene>
    <name evidence="1" type="ORF">Srubr_36840</name>
</gene>
<dbReference type="Pfam" id="PF12787">
    <property type="entry name" value="EcsC"/>
    <property type="match status" value="1"/>
</dbReference>
<evidence type="ECO:0008006" key="3">
    <source>
        <dbReference type="Google" id="ProtNLM"/>
    </source>
</evidence>
<keyword evidence="2" id="KW-1185">Reference proteome</keyword>
<comment type="caution">
    <text evidence="1">The sequence shown here is derived from an EMBL/GenBank/DDBJ whole genome shotgun (WGS) entry which is preliminary data.</text>
</comment>
<organism evidence="1 2">
    <name type="scientific">Streptomyces rubradiris</name>
    <name type="common">Streptomyces achromogenes subsp. rubradiris</name>
    <dbReference type="NCBI Taxonomy" id="285531"/>
    <lineage>
        <taxon>Bacteria</taxon>
        <taxon>Bacillati</taxon>
        <taxon>Actinomycetota</taxon>
        <taxon>Actinomycetes</taxon>
        <taxon>Kitasatosporales</taxon>
        <taxon>Streptomycetaceae</taxon>
        <taxon>Streptomyces</taxon>
    </lineage>
</organism>
<name>A0ABQ3RDC4_STRRR</name>
<proteinExistence type="predicted"/>
<dbReference type="EMBL" id="BNEA01000015">
    <property type="protein sequence ID" value="GHI53838.1"/>
    <property type="molecule type" value="Genomic_DNA"/>
</dbReference>
<reference evidence="2" key="1">
    <citation type="submission" date="2023-07" db="EMBL/GenBank/DDBJ databases">
        <title>Whole genome shotgun sequence of Streptomyces achromogenes subsp. rubradiris NBRC 14000.</title>
        <authorList>
            <person name="Komaki H."/>
            <person name="Tamura T."/>
        </authorList>
    </citation>
    <scope>NUCLEOTIDE SEQUENCE [LARGE SCALE GENOMIC DNA]</scope>
    <source>
        <strain evidence="2">NBRC 14000</strain>
    </source>
</reference>
<protein>
    <recommendedName>
        <fullName evidence="3">Serine/arginine repetitive matrix protein 2</fullName>
    </recommendedName>
</protein>
<dbReference type="Proteomes" id="UP000646738">
    <property type="component" value="Unassembled WGS sequence"/>
</dbReference>
<dbReference type="InterPro" id="IPR024787">
    <property type="entry name" value="EcsC"/>
</dbReference>
<sequence>MSDRRDPQQPDRLPSDYELEAWRAIQEFKGRPLSRTIQNAGEAVGNGVAELGKRASKQLEKRPRARAAVSRGQDFVAKGAQKVGAGARSAAEVMPDWGGAAVNSIRRAVGRVSRAGLSPERVVARHQKHGHEVESLRDVRRLDLKQVDAVRGRAASWYFPAAAALSGATTGIVISGGQLAIAASAGAAAAPSGGAIAGAFVADTAAVLGLASRAVGQVSLFYGYDPEQPAEKLFVMSVVNVGTASSATAKNAAMADISRLTQALFRGKPWKVLNDSLVTTVSQQFAKAFGFRLTKKSLGKAVPLVGVAVGSTLNWTTMEGIVDAAEMAYRRRFLLEKYPHLADEEESGWITAPDADVPDDADEEISVLSEIVLAGGPDLHSSGDPAAEETM</sequence>